<organism evidence="1 2">
    <name type="scientific">Verticillium dahliae</name>
    <name type="common">Verticillium wilt</name>
    <dbReference type="NCBI Taxonomy" id="27337"/>
    <lineage>
        <taxon>Eukaryota</taxon>
        <taxon>Fungi</taxon>
        <taxon>Dikarya</taxon>
        <taxon>Ascomycota</taxon>
        <taxon>Pezizomycotina</taxon>
        <taxon>Sordariomycetes</taxon>
        <taxon>Hypocreomycetidae</taxon>
        <taxon>Glomerellales</taxon>
        <taxon>Plectosphaerellaceae</taxon>
        <taxon>Verticillium</taxon>
    </lineage>
</organism>
<dbReference type="AlphaFoldDB" id="A0A444RJV8"/>
<evidence type="ECO:0000313" key="1">
    <source>
        <dbReference type="EMBL" id="RXG41399.1"/>
    </source>
</evidence>
<protein>
    <submittedName>
        <fullName evidence="1">Uncharacterized protein</fullName>
    </submittedName>
</protein>
<evidence type="ECO:0000313" key="2">
    <source>
        <dbReference type="Proteomes" id="UP000288725"/>
    </source>
</evidence>
<comment type="caution">
    <text evidence="1">The sequence shown here is derived from an EMBL/GenBank/DDBJ whole genome shotgun (WGS) entry which is preliminary data.</text>
</comment>
<sequence length="68" mass="8087">MRDSAPESHCWEFKVVSFEPDGRIRYQSKVDFASRIRRRYLLSVPFQSDSLAVLFLIQKQAKVKIHFK</sequence>
<reference evidence="1 2" key="1">
    <citation type="submission" date="2018-12" db="EMBL/GenBank/DDBJ databases">
        <title>Genome of Verticillium dahliae isolate Getta Getta.</title>
        <authorList>
            <person name="Gardiner D.M."/>
        </authorList>
    </citation>
    <scope>NUCLEOTIDE SEQUENCE [LARGE SCALE GENOMIC DNA]</scope>
    <source>
        <strain evidence="1 2">Getta Getta</strain>
    </source>
</reference>
<gene>
    <name evidence="1" type="ORF">VDGE_30547</name>
</gene>
<dbReference type="Proteomes" id="UP000288725">
    <property type="component" value="Chromosome 4"/>
</dbReference>
<proteinExistence type="predicted"/>
<name>A0A444RJV8_VERDA</name>
<dbReference type="EMBL" id="RSDZ01000217">
    <property type="protein sequence ID" value="RXG41399.1"/>
    <property type="molecule type" value="Genomic_DNA"/>
</dbReference>
<accession>A0A444RJV8</accession>